<feature type="non-terminal residue" evidence="2">
    <location>
        <position position="158"/>
    </location>
</feature>
<dbReference type="EMBL" id="CADCTG010000139">
    <property type="protein sequence ID" value="CAA9240508.1"/>
    <property type="molecule type" value="Genomic_DNA"/>
</dbReference>
<evidence type="ECO:0000313" key="2">
    <source>
        <dbReference type="EMBL" id="CAA9240508.1"/>
    </source>
</evidence>
<dbReference type="AlphaFoldDB" id="A0A6J4I2J1"/>
<feature type="compositionally biased region" description="Low complexity" evidence="1">
    <location>
        <begin position="45"/>
        <end position="58"/>
    </location>
</feature>
<evidence type="ECO:0000256" key="1">
    <source>
        <dbReference type="SAM" id="MobiDB-lite"/>
    </source>
</evidence>
<feature type="compositionally biased region" description="Basic residues" evidence="1">
    <location>
        <begin position="1"/>
        <end position="18"/>
    </location>
</feature>
<feature type="compositionally biased region" description="Basic and acidic residues" evidence="1">
    <location>
        <begin position="132"/>
        <end position="145"/>
    </location>
</feature>
<proteinExistence type="predicted"/>
<accession>A0A6J4I2J1</accession>
<feature type="non-terminal residue" evidence="2">
    <location>
        <position position="1"/>
    </location>
</feature>
<gene>
    <name evidence="2" type="ORF">AVDCRST_MAG08-1597</name>
</gene>
<sequence length="158" mass="16899">EPRRAGRRCGRGRRPGGRRRAERDHALVGTEQRKAVRPLAGGTAGRTRAGHAAPASARRVVRRGRTGDRPRRPPAALGGVGIRPGGHPARARDDGPEGRAVARSRLLPDRLRPARAGARVDAGALAGPAGEGRPEHLDARGLRRGDRVRRRPDRTAPL</sequence>
<organism evidence="2">
    <name type="scientific">uncultured Acetobacteraceae bacterium</name>
    <dbReference type="NCBI Taxonomy" id="169975"/>
    <lineage>
        <taxon>Bacteria</taxon>
        <taxon>Pseudomonadati</taxon>
        <taxon>Pseudomonadota</taxon>
        <taxon>Alphaproteobacteria</taxon>
        <taxon>Acetobacterales</taxon>
        <taxon>Acetobacteraceae</taxon>
        <taxon>environmental samples</taxon>
    </lineage>
</organism>
<name>A0A6J4I2J1_9PROT</name>
<feature type="compositionally biased region" description="Basic and acidic residues" evidence="1">
    <location>
        <begin position="19"/>
        <end position="34"/>
    </location>
</feature>
<protein>
    <submittedName>
        <fullName evidence="2">Uncharacterized protein</fullName>
    </submittedName>
</protein>
<feature type="region of interest" description="Disordered" evidence="1">
    <location>
        <begin position="1"/>
        <end position="158"/>
    </location>
</feature>
<reference evidence="2" key="1">
    <citation type="submission" date="2020-02" db="EMBL/GenBank/DDBJ databases">
        <authorList>
            <person name="Meier V. D."/>
        </authorList>
    </citation>
    <scope>NUCLEOTIDE SEQUENCE</scope>
    <source>
        <strain evidence="2">AVDCRST_MAG08</strain>
    </source>
</reference>